<organism evidence="6 7">
    <name type="scientific">Micrococcus terreus</name>
    <dbReference type="NCBI Taxonomy" id="574650"/>
    <lineage>
        <taxon>Bacteria</taxon>
        <taxon>Bacillati</taxon>
        <taxon>Actinomycetota</taxon>
        <taxon>Actinomycetes</taxon>
        <taxon>Micrococcales</taxon>
        <taxon>Micrococcaceae</taxon>
        <taxon>Micrococcus</taxon>
    </lineage>
</organism>
<feature type="region of interest" description="Disordered" evidence="4">
    <location>
        <begin position="1"/>
        <end position="21"/>
    </location>
</feature>
<dbReference type="CDD" id="cd07377">
    <property type="entry name" value="WHTH_GntR"/>
    <property type="match status" value="1"/>
</dbReference>
<dbReference type="GO" id="GO:0003700">
    <property type="term" value="F:DNA-binding transcription factor activity"/>
    <property type="evidence" value="ECO:0007669"/>
    <property type="project" value="InterPro"/>
</dbReference>
<keyword evidence="3" id="KW-0804">Transcription</keyword>
<dbReference type="InterPro" id="IPR036390">
    <property type="entry name" value="WH_DNA-bd_sf"/>
</dbReference>
<evidence type="ECO:0000313" key="7">
    <source>
        <dbReference type="Proteomes" id="UP000198881"/>
    </source>
</evidence>
<dbReference type="Gene3D" id="1.10.10.10">
    <property type="entry name" value="Winged helix-like DNA-binding domain superfamily/Winged helix DNA-binding domain"/>
    <property type="match status" value="1"/>
</dbReference>
<dbReference type="OrthoDB" id="4307011at2"/>
<name>A0A1I7MDR4_9MICC</name>
<evidence type="ECO:0000256" key="3">
    <source>
        <dbReference type="ARBA" id="ARBA00023163"/>
    </source>
</evidence>
<dbReference type="STRING" id="574650.SAMN04487966_10190"/>
<dbReference type="SMART" id="SM00345">
    <property type="entry name" value="HTH_GNTR"/>
    <property type="match status" value="1"/>
</dbReference>
<accession>A0A1I7MDR4</accession>
<protein>
    <submittedName>
        <fullName evidence="6">DNA-binding transcriptional regulator YhcF, GntR family</fullName>
    </submittedName>
</protein>
<dbReference type="GO" id="GO:0003677">
    <property type="term" value="F:DNA binding"/>
    <property type="evidence" value="ECO:0007669"/>
    <property type="project" value="UniProtKB-KW"/>
</dbReference>
<evidence type="ECO:0000259" key="5">
    <source>
        <dbReference type="PROSITE" id="PS50949"/>
    </source>
</evidence>
<sequence length="148" mass="15222">MSSVSPGTSPPPDLSVDLGSAVPPFEQIRSQVTELIATGALAPGSRLPTVRALAADLGIAVGTVARAYRELESAGFVESRRRHGTTVSGAPPTPTPTEVDEAADQLLTRARAAGLGWEDLLGLLGRRRELLEGPPAPAGPGTGDAPRR</sequence>
<dbReference type="InterPro" id="IPR036388">
    <property type="entry name" value="WH-like_DNA-bd_sf"/>
</dbReference>
<dbReference type="Proteomes" id="UP000198881">
    <property type="component" value="Unassembled WGS sequence"/>
</dbReference>
<dbReference type="InterPro" id="IPR000524">
    <property type="entry name" value="Tscrpt_reg_HTH_GntR"/>
</dbReference>
<keyword evidence="2 6" id="KW-0238">DNA-binding</keyword>
<dbReference type="RefSeq" id="WP_091692768.1">
    <property type="nucleotide sequence ID" value="NZ_FPCG01000001.1"/>
</dbReference>
<dbReference type="PANTHER" id="PTHR38445:SF9">
    <property type="entry name" value="HTH-TYPE TRANSCRIPTIONAL REPRESSOR YTRA"/>
    <property type="match status" value="1"/>
</dbReference>
<keyword evidence="1" id="KW-0805">Transcription regulation</keyword>
<evidence type="ECO:0000313" key="6">
    <source>
        <dbReference type="EMBL" id="SFV20074.1"/>
    </source>
</evidence>
<reference evidence="6 7" key="1">
    <citation type="submission" date="2016-10" db="EMBL/GenBank/DDBJ databases">
        <authorList>
            <person name="de Groot N.N."/>
        </authorList>
    </citation>
    <scope>NUCLEOTIDE SEQUENCE [LARGE SCALE GENOMIC DNA]</scope>
    <source>
        <strain evidence="6 7">CGMCC 1.7054</strain>
    </source>
</reference>
<feature type="region of interest" description="Disordered" evidence="4">
    <location>
        <begin position="77"/>
        <end position="98"/>
    </location>
</feature>
<keyword evidence="7" id="KW-1185">Reference proteome</keyword>
<dbReference type="EMBL" id="FPCG01000001">
    <property type="protein sequence ID" value="SFV20074.1"/>
    <property type="molecule type" value="Genomic_DNA"/>
</dbReference>
<feature type="domain" description="HTH gntR-type" evidence="5">
    <location>
        <begin position="22"/>
        <end position="90"/>
    </location>
</feature>
<dbReference type="AlphaFoldDB" id="A0A1I7MDR4"/>
<gene>
    <name evidence="6" type="ORF">SAMN04487966_10190</name>
</gene>
<dbReference type="PROSITE" id="PS50949">
    <property type="entry name" value="HTH_GNTR"/>
    <property type="match status" value="1"/>
</dbReference>
<dbReference type="SUPFAM" id="SSF46785">
    <property type="entry name" value="Winged helix' DNA-binding domain"/>
    <property type="match status" value="1"/>
</dbReference>
<dbReference type="PANTHER" id="PTHR38445">
    <property type="entry name" value="HTH-TYPE TRANSCRIPTIONAL REPRESSOR YTRA"/>
    <property type="match status" value="1"/>
</dbReference>
<proteinExistence type="predicted"/>
<evidence type="ECO:0000256" key="1">
    <source>
        <dbReference type="ARBA" id="ARBA00023015"/>
    </source>
</evidence>
<evidence type="ECO:0000256" key="4">
    <source>
        <dbReference type="SAM" id="MobiDB-lite"/>
    </source>
</evidence>
<dbReference type="Pfam" id="PF00392">
    <property type="entry name" value="GntR"/>
    <property type="match status" value="1"/>
</dbReference>
<evidence type="ECO:0000256" key="2">
    <source>
        <dbReference type="ARBA" id="ARBA00023125"/>
    </source>
</evidence>